<protein>
    <submittedName>
        <fullName evidence="9">ABC transporter permease</fullName>
    </submittedName>
</protein>
<evidence type="ECO:0000256" key="5">
    <source>
        <dbReference type="ARBA" id="ARBA00022989"/>
    </source>
</evidence>
<dbReference type="Proteomes" id="UP001170481">
    <property type="component" value="Unassembled WGS sequence"/>
</dbReference>
<keyword evidence="3" id="KW-1003">Cell membrane</keyword>
<comment type="subcellular location">
    <subcellularLocation>
        <location evidence="1 7">Cell membrane</location>
        <topology evidence="1 7">Multi-pass membrane protein</topology>
    </subcellularLocation>
</comment>
<dbReference type="PROSITE" id="PS50928">
    <property type="entry name" value="ABC_TM1"/>
    <property type="match status" value="1"/>
</dbReference>
<name>A0AAP4TWQ0_9GAMM</name>
<feature type="transmembrane region" description="Helical" evidence="7">
    <location>
        <begin position="63"/>
        <end position="84"/>
    </location>
</feature>
<keyword evidence="4 7" id="KW-0812">Transmembrane</keyword>
<keyword evidence="6 7" id="KW-0472">Membrane</keyword>
<dbReference type="Gene3D" id="1.10.3720.10">
    <property type="entry name" value="MetI-like"/>
    <property type="match status" value="1"/>
</dbReference>
<dbReference type="SUPFAM" id="SSF161098">
    <property type="entry name" value="MetI-like"/>
    <property type="match status" value="1"/>
</dbReference>
<evidence type="ECO:0000256" key="4">
    <source>
        <dbReference type="ARBA" id="ARBA00022692"/>
    </source>
</evidence>
<dbReference type="GO" id="GO:0005886">
    <property type="term" value="C:plasma membrane"/>
    <property type="evidence" value="ECO:0007669"/>
    <property type="project" value="UniProtKB-SubCell"/>
</dbReference>
<feature type="transmembrane region" description="Helical" evidence="7">
    <location>
        <begin position="215"/>
        <end position="236"/>
    </location>
</feature>
<dbReference type="PANTHER" id="PTHR30151">
    <property type="entry name" value="ALKANE SULFONATE ABC TRANSPORTER-RELATED, MEMBRANE SUBUNIT"/>
    <property type="match status" value="1"/>
</dbReference>
<feature type="domain" description="ABC transmembrane type-1" evidence="8">
    <location>
        <begin position="56"/>
        <end position="236"/>
    </location>
</feature>
<evidence type="ECO:0000313" key="10">
    <source>
        <dbReference type="Proteomes" id="UP001170481"/>
    </source>
</evidence>
<comment type="similarity">
    <text evidence="7">Belongs to the binding-protein-dependent transport system permease family.</text>
</comment>
<feature type="transmembrane region" description="Helical" evidence="7">
    <location>
        <begin position="91"/>
        <end position="116"/>
    </location>
</feature>
<organism evidence="9 10">
    <name type="scientific">Cobetia amphilecti</name>
    <dbReference type="NCBI Taxonomy" id="1055104"/>
    <lineage>
        <taxon>Bacteria</taxon>
        <taxon>Pseudomonadati</taxon>
        <taxon>Pseudomonadota</taxon>
        <taxon>Gammaproteobacteria</taxon>
        <taxon>Oceanospirillales</taxon>
        <taxon>Halomonadaceae</taxon>
        <taxon>Cobetia</taxon>
    </lineage>
</organism>
<gene>
    <name evidence="9" type="ORF">Q4535_02860</name>
</gene>
<dbReference type="PANTHER" id="PTHR30151:SF20">
    <property type="entry name" value="ABC TRANSPORTER PERMEASE PROTEIN HI_0355-RELATED"/>
    <property type="match status" value="1"/>
</dbReference>
<dbReference type="InterPro" id="IPR000515">
    <property type="entry name" value="MetI-like"/>
</dbReference>
<evidence type="ECO:0000259" key="8">
    <source>
        <dbReference type="PROSITE" id="PS50928"/>
    </source>
</evidence>
<evidence type="ECO:0000256" key="3">
    <source>
        <dbReference type="ARBA" id="ARBA00022475"/>
    </source>
</evidence>
<evidence type="ECO:0000256" key="7">
    <source>
        <dbReference type="RuleBase" id="RU363032"/>
    </source>
</evidence>
<proteinExistence type="inferred from homology"/>
<dbReference type="RefSeq" id="WP_054556747.1">
    <property type="nucleotide sequence ID" value="NZ_JARWKV010000001.1"/>
</dbReference>
<dbReference type="Pfam" id="PF00528">
    <property type="entry name" value="BPD_transp_1"/>
    <property type="match status" value="1"/>
</dbReference>
<dbReference type="EMBL" id="JAUORK010000003">
    <property type="protein sequence ID" value="MDO6671050.1"/>
    <property type="molecule type" value="Genomic_DNA"/>
</dbReference>
<dbReference type="InterPro" id="IPR035906">
    <property type="entry name" value="MetI-like_sf"/>
</dbReference>
<keyword evidence="2 7" id="KW-0813">Transport</keyword>
<evidence type="ECO:0000256" key="1">
    <source>
        <dbReference type="ARBA" id="ARBA00004651"/>
    </source>
</evidence>
<dbReference type="GO" id="GO:0055085">
    <property type="term" value="P:transmembrane transport"/>
    <property type="evidence" value="ECO:0007669"/>
    <property type="project" value="InterPro"/>
</dbReference>
<evidence type="ECO:0000313" key="9">
    <source>
        <dbReference type="EMBL" id="MDO6671050.1"/>
    </source>
</evidence>
<evidence type="ECO:0000256" key="2">
    <source>
        <dbReference type="ARBA" id="ARBA00022448"/>
    </source>
</evidence>
<dbReference type="AlphaFoldDB" id="A0AAP4TWQ0"/>
<dbReference type="CDD" id="cd06261">
    <property type="entry name" value="TM_PBP2"/>
    <property type="match status" value="1"/>
</dbReference>
<evidence type="ECO:0000256" key="6">
    <source>
        <dbReference type="ARBA" id="ARBA00023136"/>
    </source>
</evidence>
<accession>A0AAP4TWQ0</accession>
<reference evidence="9" key="1">
    <citation type="submission" date="2023-07" db="EMBL/GenBank/DDBJ databases">
        <title>Genome content predicts the carbon catabolic preferences of heterotrophic bacteria.</title>
        <authorList>
            <person name="Gralka M."/>
        </authorList>
    </citation>
    <scope>NUCLEOTIDE SEQUENCE</scope>
    <source>
        <strain evidence="9">C2R13</strain>
    </source>
</reference>
<comment type="caution">
    <text evidence="9">The sequence shown here is derived from an EMBL/GenBank/DDBJ whole genome shotgun (WGS) entry which is preliminary data.</text>
</comment>
<sequence>MKRLHAMRHLVISALLLLGLWQLIIAVTAVPPYILPTPQAVLEVLIQKAPLLAHHAGVTISEILAGLVLGILLGLATALALAFIPRLRRTLLPMLLISQVIPLFAIAPLLVLWLGYDMLSKVVMATLIIYFPVASTGYDGLRQTRQGWLDLAHTLGASPWRRLIHIQLPAALPALASGIRMAATAAPIGAVIGEWAGASQGLGYLMLNANARMEIDLMFAALLVLVAFSLLLYFSLDALLRALMPWHRDRLTRLS</sequence>
<keyword evidence="5 7" id="KW-1133">Transmembrane helix</keyword>